<dbReference type="SUPFAM" id="SSF54001">
    <property type="entry name" value="Cysteine proteinases"/>
    <property type="match status" value="1"/>
</dbReference>
<protein>
    <recommendedName>
        <fullName evidence="6">Ubiquitin carboxyl-terminal hydrolase</fullName>
        <ecNumber evidence="6">3.4.19.12</ecNumber>
    </recommendedName>
</protein>
<dbReference type="AlphaFoldDB" id="A0A8J2SDA9"/>
<dbReference type="InterPro" id="IPR038765">
    <property type="entry name" value="Papain-like_cys_pep_sf"/>
</dbReference>
<dbReference type="GO" id="GO:0061136">
    <property type="term" value="P:regulation of proteasomal protein catabolic process"/>
    <property type="evidence" value="ECO:0007669"/>
    <property type="project" value="TreeGrafter"/>
</dbReference>
<dbReference type="PANTHER" id="PTHR43982:SF1">
    <property type="entry name" value="UBIQUITIN CARBOXYL-TERMINAL HYDROLASE 14"/>
    <property type="match status" value="1"/>
</dbReference>
<dbReference type="Proteomes" id="UP000789595">
    <property type="component" value="Unassembled WGS sequence"/>
</dbReference>
<dbReference type="GO" id="GO:0070628">
    <property type="term" value="F:proteasome binding"/>
    <property type="evidence" value="ECO:0007669"/>
    <property type="project" value="TreeGrafter"/>
</dbReference>
<dbReference type="GO" id="GO:0043161">
    <property type="term" value="P:proteasome-mediated ubiquitin-dependent protein catabolic process"/>
    <property type="evidence" value="ECO:0007669"/>
    <property type="project" value="InterPro"/>
</dbReference>
<sequence>MSAMATIKINVKWGKENVPCEIKPNQTPDELFNDLQSKTGVPVARQKLMARGAWRGVLKSGMAMDLKDGQNVTLMGTADVLLKPKVETKFLEDMKEEDQAKSGLVLPAGFANLGNTCYMNSTLQCLRAVPELRDSLKQTQSQDLAGALNSTYAQLDASTKPVEPATFVATLRSAFPQFAQRGRGGGFAQQDAEELYSSLLATLASSLKDGDSNIVDKLFGLELEERLSCPECTEEPEVVRKDTARKLVCNIQGGTVGENVSHLFEGLKLGLVGSLEKRSQILGRDAVWTKTSSVAKLSPYLCVQYMRFFWKATPDSADHTGVKCKIMRPVSFTDTLDVFPYCNADLQKAIKANRDKFGERVDIKKTEDEPEEKKAKMDVEEPDEDLAAALALSMEDDSAVKNRELLESCGLDKDFQGHYELFAIVTHKGRSADGGHYMGWVKREDGSWLVFDDDLVSESSWEFVQGLKGGGDEHMSYLQFYRAKKGGI</sequence>
<dbReference type="InterPro" id="IPR018200">
    <property type="entry name" value="USP_CS"/>
</dbReference>
<dbReference type="Pfam" id="PF00443">
    <property type="entry name" value="UCH"/>
    <property type="match status" value="1"/>
</dbReference>
<gene>
    <name evidence="8" type="ORF">PECAL_2P06700</name>
</gene>
<dbReference type="InterPro" id="IPR028889">
    <property type="entry name" value="USP"/>
</dbReference>
<comment type="caution">
    <text evidence="8">The sequence shown here is derived from an EMBL/GenBank/DDBJ whole genome shotgun (WGS) entry which is preliminary data.</text>
</comment>
<evidence type="ECO:0000256" key="2">
    <source>
        <dbReference type="ARBA" id="ARBA00022670"/>
    </source>
</evidence>
<reference evidence="8" key="1">
    <citation type="submission" date="2021-11" db="EMBL/GenBank/DDBJ databases">
        <authorList>
            <consortium name="Genoscope - CEA"/>
            <person name="William W."/>
        </authorList>
    </citation>
    <scope>NUCLEOTIDE SEQUENCE</scope>
</reference>
<dbReference type="InterPro" id="IPR044635">
    <property type="entry name" value="UBP14-like"/>
</dbReference>
<accession>A0A8J2SDA9</accession>
<dbReference type="InterPro" id="IPR029071">
    <property type="entry name" value="Ubiquitin-like_domsf"/>
</dbReference>
<dbReference type="Gene3D" id="3.10.20.90">
    <property type="entry name" value="Phosphatidylinositol 3-kinase Catalytic Subunit, Chain A, domain 1"/>
    <property type="match status" value="1"/>
</dbReference>
<comment type="similarity">
    <text evidence="6">Belongs to the peptidase C19 family.</text>
</comment>
<name>A0A8J2SDA9_9STRA</name>
<evidence type="ECO:0000256" key="5">
    <source>
        <dbReference type="ARBA" id="ARBA00022807"/>
    </source>
</evidence>
<organism evidence="8 9">
    <name type="scientific">Pelagomonas calceolata</name>
    <dbReference type="NCBI Taxonomy" id="35677"/>
    <lineage>
        <taxon>Eukaryota</taxon>
        <taxon>Sar</taxon>
        <taxon>Stramenopiles</taxon>
        <taxon>Ochrophyta</taxon>
        <taxon>Pelagophyceae</taxon>
        <taxon>Pelagomonadales</taxon>
        <taxon>Pelagomonadaceae</taxon>
        <taxon>Pelagomonas</taxon>
    </lineage>
</organism>
<keyword evidence="2 6" id="KW-0645">Protease</keyword>
<dbReference type="OrthoDB" id="333239at2759"/>
<dbReference type="PROSITE" id="PS00973">
    <property type="entry name" value="USP_2"/>
    <property type="match status" value="1"/>
</dbReference>
<keyword evidence="9" id="KW-1185">Reference proteome</keyword>
<dbReference type="EMBL" id="CAKKNE010000002">
    <property type="protein sequence ID" value="CAH0367638.1"/>
    <property type="molecule type" value="Genomic_DNA"/>
</dbReference>
<evidence type="ECO:0000256" key="4">
    <source>
        <dbReference type="ARBA" id="ARBA00022801"/>
    </source>
</evidence>
<dbReference type="PROSITE" id="PS00972">
    <property type="entry name" value="USP_1"/>
    <property type="match status" value="1"/>
</dbReference>
<keyword evidence="4 6" id="KW-0378">Hydrolase</keyword>
<proteinExistence type="inferred from homology"/>
<dbReference type="GO" id="GO:0016579">
    <property type="term" value="P:protein deubiquitination"/>
    <property type="evidence" value="ECO:0007669"/>
    <property type="project" value="InterPro"/>
</dbReference>
<keyword evidence="3 6" id="KW-0833">Ubl conjugation pathway</keyword>
<evidence type="ECO:0000256" key="6">
    <source>
        <dbReference type="RuleBase" id="RU366025"/>
    </source>
</evidence>
<comment type="catalytic activity">
    <reaction evidence="1 6">
        <text>Thiol-dependent hydrolysis of ester, thioester, amide, peptide and isopeptide bonds formed by the C-terminal Gly of ubiquitin (a 76-residue protein attached to proteins as an intracellular targeting signal).</text>
        <dbReference type="EC" id="3.4.19.12"/>
    </reaction>
</comment>
<dbReference type="SUPFAM" id="SSF54236">
    <property type="entry name" value="Ubiquitin-like"/>
    <property type="match status" value="1"/>
</dbReference>
<feature type="domain" description="USP" evidence="7">
    <location>
        <begin position="108"/>
        <end position="484"/>
    </location>
</feature>
<dbReference type="InterPro" id="IPR001394">
    <property type="entry name" value="Peptidase_C19_UCH"/>
</dbReference>
<dbReference type="GO" id="GO:0004843">
    <property type="term" value="F:cysteine-type deubiquitinase activity"/>
    <property type="evidence" value="ECO:0007669"/>
    <property type="project" value="UniProtKB-UniRule"/>
</dbReference>
<dbReference type="EC" id="3.4.19.12" evidence="6"/>
<dbReference type="PANTHER" id="PTHR43982">
    <property type="entry name" value="UBIQUITIN CARBOXYL-TERMINAL HYDROLASE"/>
    <property type="match status" value="1"/>
</dbReference>
<dbReference type="PROSITE" id="PS50235">
    <property type="entry name" value="USP_3"/>
    <property type="match status" value="1"/>
</dbReference>
<dbReference type="Gene3D" id="3.90.70.10">
    <property type="entry name" value="Cysteine proteinases"/>
    <property type="match status" value="1"/>
</dbReference>
<evidence type="ECO:0000259" key="7">
    <source>
        <dbReference type="PROSITE" id="PS50235"/>
    </source>
</evidence>
<evidence type="ECO:0000313" key="9">
    <source>
        <dbReference type="Proteomes" id="UP000789595"/>
    </source>
</evidence>
<evidence type="ECO:0000256" key="1">
    <source>
        <dbReference type="ARBA" id="ARBA00000707"/>
    </source>
</evidence>
<evidence type="ECO:0000313" key="8">
    <source>
        <dbReference type="EMBL" id="CAH0367638.1"/>
    </source>
</evidence>
<evidence type="ECO:0000256" key="3">
    <source>
        <dbReference type="ARBA" id="ARBA00022786"/>
    </source>
</evidence>
<keyword evidence="5 6" id="KW-0788">Thiol protease</keyword>